<dbReference type="Gene3D" id="2.60.40.820">
    <property type="entry name" value="Transcription factor, T-box"/>
    <property type="match status" value="1"/>
</dbReference>
<dbReference type="InterPro" id="IPR001699">
    <property type="entry name" value="TF_T-box"/>
</dbReference>
<dbReference type="InterPro" id="IPR008967">
    <property type="entry name" value="p53-like_TF_DNA-bd_sf"/>
</dbReference>
<evidence type="ECO:0000256" key="5">
    <source>
        <dbReference type="PROSITE-ProRule" id="PRU00201"/>
    </source>
</evidence>
<keyword evidence="1" id="KW-0805">Transcription regulation</keyword>
<dbReference type="PROSITE" id="PS50252">
    <property type="entry name" value="TBOX_3"/>
    <property type="match status" value="1"/>
</dbReference>
<sequence>MPIQVSLRNLPVFESFYPSLLEQVTGSGRFFCPHPKFSFSGMEESSKYQLSLRFDRMSDNKFQFKSNGEWEVDETKRQSKSEKEDPIFLHPDITTGSELMSRETEFIVPITHRPEVKNTKHLTSKAVALETCVKYQPVLIVAKIPENGQMGIISQEFKFDCLAFMAVCRYRNSRVSAIKSELNGYAKSADKRRISRMNNKDKQRTPATLPMAESVNHAPQPSTFNHAPLFQAQAPGHPYQSPHIPNFQEHYLFPSNENFYHPVYHNTSYSSGDEQASIKSEINGYGKSADKRNISKNNDAVNIFVMSSV</sequence>
<keyword evidence="4 5" id="KW-0539">Nucleus</keyword>
<feature type="domain" description="T-box" evidence="6">
    <location>
        <begin position="7"/>
        <end position="191"/>
    </location>
</feature>
<proteinExistence type="predicted"/>
<evidence type="ECO:0000256" key="1">
    <source>
        <dbReference type="ARBA" id="ARBA00023015"/>
    </source>
</evidence>
<comment type="caution">
    <text evidence="5">Lacks conserved residue(s) required for the propagation of feature annotation.</text>
</comment>
<dbReference type="CDD" id="cd00182">
    <property type="entry name" value="T-box"/>
    <property type="match status" value="1"/>
</dbReference>
<dbReference type="EMBL" id="CP090895">
    <property type="protein sequence ID" value="ULT87220.1"/>
    <property type="molecule type" value="Genomic_DNA"/>
</dbReference>
<keyword evidence="3" id="KW-0804">Transcription</keyword>
<evidence type="ECO:0000256" key="2">
    <source>
        <dbReference type="ARBA" id="ARBA00023125"/>
    </source>
</evidence>
<dbReference type="FunFam" id="2.60.40.820:FF:000018">
    <property type="entry name" value="Putative T-box protein 35"/>
    <property type="match status" value="1"/>
</dbReference>
<evidence type="ECO:0000256" key="4">
    <source>
        <dbReference type="ARBA" id="ARBA00023242"/>
    </source>
</evidence>
<name>A0AAE9A087_CAEBR</name>
<comment type="subcellular location">
    <subcellularLocation>
        <location evidence="5">Nucleus</location>
    </subcellularLocation>
</comment>
<accession>A0AAE9A087</accession>
<dbReference type="PANTHER" id="PTHR11267">
    <property type="entry name" value="T-BOX PROTEIN-RELATED"/>
    <property type="match status" value="1"/>
</dbReference>
<gene>
    <name evidence="7" type="ORF">L3Y34_006782</name>
</gene>
<dbReference type="SUPFAM" id="SSF49417">
    <property type="entry name" value="p53-like transcription factors"/>
    <property type="match status" value="1"/>
</dbReference>
<dbReference type="Pfam" id="PF00907">
    <property type="entry name" value="T-box"/>
    <property type="match status" value="1"/>
</dbReference>
<dbReference type="InterPro" id="IPR036960">
    <property type="entry name" value="T-box_sf"/>
</dbReference>
<dbReference type="PANTHER" id="PTHR11267:SF165">
    <property type="entry name" value="T-BOX TRANSCRIPTION FACTOR TBX-35"/>
    <property type="match status" value="1"/>
</dbReference>
<reference evidence="7 8" key="1">
    <citation type="submission" date="2022-02" db="EMBL/GenBank/DDBJ databases">
        <title>Chromosome-level reference genomes for two strains of Caenorhabditis briggsae: an improved platform for comparative genomics.</title>
        <authorList>
            <person name="Stevens L."/>
            <person name="Andersen E.C."/>
        </authorList>
    </citation>
    <scope>NUCLEOTIDE SEQUENCE [LARGE SCALE GENOMIC DNA]</scope>
    <source>
        <strain evidence="7">QX1410_ONT</strain>
        <tissue evidence="7">Whole-organism</tissue>
    </source>
</reference>
<protein>
    <recommendedName>
        <fullName evidence="6">T-box domain-containing protein</fullName>
    </recommendedName>
</protein>
<keyword evidence="2 5" id="KW-0238">DNA-binding</keyword>
<evidence type="ECO:0000313" key="7">
    <source>
        <dbReference type="EMBL" id="ULT87220.1"/>
    </source>
</evidence>
<dbReference type="GO" id="GO:0003700">
    <property type="term" value="F:DNA-binding transcription factor activity"/>
    <property type="evidence" value="ECO:0007669"/>
    <property type="project" value="InterPro"/>
</dbReference>
<evidence type="ECO:0000313" key="8">
    <source>
        <dbReference type="Proteomes" id="UP000827892"/>
    </source>
</evidence>
<dbReference type="GO" id="GO:0045893">
    <property type="term" value="P:positive regulation of DNA-templated transcription"/>
    <property type="evidence" value="ECO:0007669"/>
    <property type="project" value="InterPro"/>
</dbReference>
<organism evidence="7 8">
    <name type="scientific">Caenorhabditis briggsae</name>
    <dbReference type="NCBI Taxonomy" id="6238"/>
    <lineage>
        <taxon>Eukaryota</taxon>
        <taxon>Metazoa</taxon>
        <taxon>Ecdysozoa</taxon>
        <taxon>Nematoda</taxon>
        <taxon>Chromadorea</taxon>
        <taxon>Rhabditida</taxon>
        <taxon>Rhabditina</taxon>
        <taxon>Rhabditomorpha</taxon>
        <taxon>Rhabditoidea</taxon>
        <taxon>Rhabditidae</taxon>
        <taxon>Peloderinae</taxon>
        <taxon>Caenorhabditis</taxon>
    </lineage>
</organism>
<dbReference type="AlphaFoldDB" id="A0AAE9A087"/>
<dbReference type="GO" id="GO:0000978">
    <property type="term" value="F:RNA polymerase II cis-regulatory region sequence-specific DNA binding"/>
    <property type="evidence" value="ECO:0007669"/>
    <property type="project" value="InterPro"/>
</dbReference>
<dbReference type="GO" id="GO:0005634">
    <property type="term" value="C:nucleus"/>
    <property type="evidence" value="ECO:0007669"/>
    <property type="project" value="UniProtKB-SubCell"/>
</dbReference>
<dbReference type="Proteomes" id="UP000827892">
    <property type="component" value="Chromosome V"/>
</dbReference>
<dbReference type="InterPro" id="IPR046360">
    <property type="entry name" value="T-box_DNA-bd"/>
</dbReference>
<dbReference type="SMART" id="SM00425">
    <property type="entry name" value="TBOX"/>
    <property type="match status" value="1"/>
</dbReference>
<evidence type="ECO:0000256" key="3">
    <source>
        <dbReference type="ARBA" id="ARBA00023163"/>
    </source>
</evidence>
<evidence type="ECO:0000259" key="6">
    <source>
        <dbReference type="PROSITE" id="PS50252"/>
    </source>
</evidence>